<evidence type="ECO:0000313" key="1">
    <source>
        <dbReference type="EMBL" id="PKV99874.1"/>
    </source>
</evidence>
<proteinExistence type="predicted"/>
<protein>
    <submittedName>
        <fullName evidence="1">Uncharacterized protein YeaO (DUF488 family)</fullName>
    </submittedName>
</protein>
<keyword evidence="2" id="KW-1185">Reference proteome</keyword>
<dbReference type="InterPro" id="IPR052552">
    <property type="entry name" value="YeaO-like"/>
</dbReference>
<dbReference type="AlphaFoldDB" id="A0A2N3X1A0"/>
<sequence length="136" mass="15888">MSVGKERAVDTHVAYRRIYDQPARSDGVRVLVDRVWPRGVRKENAHLDEWLREVAPSTELRQWYGHDPERFAEFRRRYLEELGQSPHRQAAQHLCSLSRTQDLTLLTATRDVEHSQAAVLAEWLDQHSHHGRGRSS</sequence>
<dbReference type="Pfam" id="PF22752">
    <property type="entry name" value="DUF488-N3i"/>
    <property type="match status" value="1"/>
</dbReference>
<name>A0A2N3X1A0_9PSEU</name>
<organism evidence="1 2">
    <name type="scientific">Amycolatopsis echigonensis</name>
    <dbReference type="NCBI Taxonomy" id="2576905"/>
    <lineage>
        <taxon>Bacteria</taxon>
        <taxon>Bacillati</taxon>
        <taxon>Actinomycetota</taxon>
        <taxon>Actinomycetes</taxon>
        <taxon>Pseudonocardiales</taxon>
        <taxon>Pseudonocardiaceae</taxon>
        <taxon>Amycolatopsis</taxon>
    </lineage>
</organism>
<evidence type="ECO:0000313" key="2">
    <source>
        <dbReference type="Proteomes" id="UP000233750"/>
    </source>
</evidence>
<accession>A0A2N3X1A0</accession>
<comment type="caution">
    <text evidence="1">The sequence shown here is derived from an EMBL/GenBank/DDBJ whole genome shotgun (WGS) entry which is preliminary data.</text>
</comment>
<gene>
    <name evidence="1" type="ORF">ATK30_0866</name>
</gene>
<reference evidence="1 2" key="1">
    <citation type="submission" date="2017-12" db="EMBL/GenBank/DDBJ databases">
        <title>Sequencing the genomes of 1000 Actinobacteria strains.</title>
        <authorList>
            <person name="Klenk H.-P."/>
        </authorList>
    </citation>
    <scope>NUCLEOTIDE SEQUENCE [LARGE SCALE GENOMIC DNA]</scope>
    <source>
        <strain evidence="1 2">DSM 45165</strain>
    </source>
</reference>
<dbReference type="Proteomes" id="UP000233750">
    <property type="component" value="Unassembled WGS sequence"/>
</dbReference>
<dbReference type="PANTHER" id="PTHR36849:SF1">
    <property type="entry name" value="CYTOPLASMIC PROTEIN"/>
    <property type="match status" value="1"/>
</dbReference>
<dbReference type="PANTHER" id="PTHR36849">
    <property type="entry name" value="CYTOPLASMIC PROTEIN-RELATED"/>
    <property type="match status" value="1"/>
</dbReference>
<dbReference type="EMBL" id="PJMY01000002">
    <property type="protein sequence ID" value="PKV99874.1"/>
    <property type="molecule type" value="Genomic_DNA"/>
</dbReference>